<dbReference type="Pfam" id="PF08814">
    <property type="entry name" value="XisH"/>
    <property type="match status" value="1"/>
</dbReference>
<dbReference type="AlphaFoldDB" id="A0A2T1CAG3"/>
<reference evidence="1 2" key="2">
    <citation type="submission" date="2018-03" db="EMBL/GenBank/DDBJ databases">
        <title>The ancient ancestry and fast evolution of plastids.</title>
        <authorList>
            <person name="Moore K.R."/>
            <person name="Magnabosco C."/>
            <person name="Momper L."/>
            <person name="Gold D.A."/>
            <person name="Bosak T."/>
            <person name="Fournier G.P."/>
        </authorList>
    </citation>
    <scope>NUCLEOTIDE SEQUENCE [LARGE SCALE GENOMIC DNA]</scope>
    <source>
        <strain evidence="1 2">CCAP 1448/3</strain>
    </source>
</reference>
<dbReference type="CDD" id="cd22366">
    <property type="entry name" value="XisH-like"/>
    <property type="match status" value="1"/>
</dbReference>
<proteinExistence type="predicted"/>
<organism evidence="1 2">
    <name type="scientific">Merismopedia glauca CCAP 1448/3</name>
    <dbReference type="NCBI Taxonomy" id="1296344"/>
    <lineage>
        <taxon>Bacteria</taxon>
        <taxon>Bacillati</taxon>
        <taxon>Cyanobacteriota</taxon>
        <taxon>Cyanophyceae</taxon>
        <taxon>Synechococcales</taxon>
        <taxon>Merismopediaceae</taxon>
        <taxon>Merismopedia</taxon>
    </lineage>
</organism>
<evidence type="ECO:0000313" key="2">
    <source>
        <dbReference type="Proteomes" id="UP000238762"/>
    </source>
</evidence>
<comment type="caution">
    <text evidence="1">The sequence shown here is derived from an EMBL/GenBank/DDBJ whole genome shotgun (WGS) entry which is preliminary data.</text>
</comment>
<dbReference type="Proteomes" id="UP000238762">
    <property type="component" value="Unassembled WGS sequence"/>
</dbReference>
<dbReference type="RefSeq" id="WP_106286650.1">
    <property type="nucleotide sequence ID" value="NZ_CAWNTC010000090.1"/>
</dbReference>
<sequence>MPAKDLFHNAVRCGLEKEGWRITNDPLHLRVGKIDMYVDLGAEKVLAAEKGNRKIAVEIKSFLRTSTITEFYLALGQFIPYQIALEELEPDRVLYLAIPEDVYELFFQQAFIQKVVTRQQVKLIVYNSDRQEIRQWIN</sequence>
<dbReference type="InterPro" id="IPR014919">
    <property type="entry name" value="XisH"/>
</dbReference>
<dbReference type="EMBL" id="PVWJ01000001">
    <property type="protein sequence ID" value="PSB05266.1"/>
    <property type="molecule type" value="Genomic_DNA"/>
</dbReference>
<protein>
    <submittedName>
        <fullName evidence="1">Fatty-acid oxidation protein subunit alpha</fullName>
    </submittedName>
</protein>
<evidence type="ECO:0000313" key="1">
    <source>
        <dbReference type="EMBL" id="PSB05266.1"/>
    </source>
</evidence>
<dbReference type="InterPro" id="IPR011856">
    <property type="entry name" value="tRNA_endonuc-like_dom_sf"/>
</dbReference>
<accession>A0A2T1CAG3</accession>
<dbReference type="Gene3D" id="3.40.1350.10">
    <property type="match status" value="1"/>
</dbReference>
<dbReference type="InterPro" id="IPR011335">
    <property type="entry name" value="Restrct_endonuc-II-like"/>
</dbReference>
<name>A0A2T1CAG3_9CYAN</name>
<dbReference type="OrthoDB" id="456752at2"/>
<gene>
    <name evidence="1" type="ORF">C7B64_00230</name>
</gene>
<keyword evidence="2" id="KW-1185">Reference proteome</keyword>
<dbReference type="GO" id="GO:0003676">
    <property type="term" value="F:nucleic acid binding"/>
    <property type="evidence" value="ECO:0007669"/>
    <property type="project" value="InterPro"/>
</dbReference>
<dbReference type="SUPFAM" id="SSF52980">
    <property type="entry name" value="Restriction endonuclease-like"/>
    <property type="match status" value="1"/>
</dbReference>
<reference evidence="1 2" key="1">
    <citation type="submission" date="2018-02" db="EMBL/GenBank/DDBJ databases">
        <authorList>
            <person name="Cohen D.B."/>
            <person name="Kent A.D."/>
        </authorList>
    </citation>
    <scope>NUCLEOTIDE SEQUENCE [LARGE SCALE GENOMIC DNA]</scope>
    <source>
        <strain evidence="1 2">CCAP 1448/3</strain>
    </source>
</reference>